<reference evidence="2 3" key="1">
    <citation type="submission" date="2017-03" db="EMBL/GenBank/DDBJ databases">
        <title>WGS assembly of Porphyra umbilicalis.</title>
        <authorList>
            <person name="Brawley S.H."/>
            <person name="Blouin N.A."/>
            <person name="Ficko-Blean E."/>
            <person name="Wheeler G.L."/>
            <person name="Lohr M."/>
            <person name="Goodson H.V."/>
            <person name="Jenkins J.W."/>
            <person name="Blaby-Haas C.E."/>
            <person name="Helliwell K.E."/>
            <person name="Chan C."/>
            <person name="Marriage T."/>
            <person name="Bhattacharya D."/>
            <person name="Klein A.S."/>
            <person name="Badis Y."/>
            <person name="Brodie J."/>
            <person name="Cao Y."/>
            <person name="Collen J."/>
            <person name="Dittami S.M."/>
            <person name="Gachon C.M."/>
            <person name="Green B.R."/>
            <person name="Karpowicz S."/>
            <person name="Kim J.W."/>
            <person name="Kudahl U."/>
            <person name="Lin S."/>
            <person name="Michel G."/>
            <person name="Mittag M."/>
            <person name="Olson B.J."/>
            <person name="Pangilinan J."/>
            <person name="Peng Y."/>
            <person name="Qiu H."/>
            <person name="Shu S."/>
            <person name="Singer J.T."/>
            <person name="Smith A.G."/>
            <person name="Sprecher B.N."/>
            <person name="Wagner V."/>
            <person name="Wang W."/>
            <person name="Wang Z.-Y."/>
            <person name="Yan J."/>
            <person name="Yarish C."/>
            <person name="Zoeuner-Riek S."/>
            <person name="Zhuang Y."/>
            <person name="Zou Y."/>
            <person name="Lindquist E.A."/>
            <person name="Grimwood J."/>
            <person name="Barry K."/>
            <person name="Rokhsar D.S."/>
            <person name="Schmutz J."/>
            <person name="Stiller J.W."/>
            <person name="Grossman A.R."/>
            <person name="Prochnik S.E."/>
        </authorList>
    </citation>
    <scope>NUCLEOTIDE SEQUENCE [LARGE SCALE GENOMIC DNA]</scope>
    <source>
        <strain evidence="2">4086291</strain>
    </source>
</reference>
<feature type="region of interest" description="Disordered" evidence="1">
    <location>
        <begin position="110"/>
        <end position="159"/>
    </location>
</feature>
<feature type="region of interest" description="Disordered" evidence="1">
    <location>
        <begin position="171"/>
        <end position="212"/>
    </location>
</feature>
<evidence type="ECO:0000313" key="2">
    <source>
        <dbReference type="EMBL" id="OSX80700.1"/>
    </source>
</evidence>
<feature type="compositionally biased region" description="Low complexity" evidence="1">
    <location>
        <begin position="46"/>
        <end position="57"/>
    </location>
</feature>
<gene>
    <name evidence="2" type="ORF">BU14_0033s0044</name>
</gene>
<proteinExistence type="predicted"/>
<sequence>MAGGGGGGAASAPVWAWAWRYWWRGGKRSLPRPVAPTRSRAHLARRAAAQPPVAGAANDGRAARLRRPCGSAARGGGADAPRRHRGASLWVVGGNGTKGRACAFPPHDGEEVGGAPPPRHVRPKAPGGHVPAGRQVRRPRRLHARRRHRRRRCRRVGASAATAAVAAARVQAAGASHRRCRRVGGDDRVGREYARTRRAPTSRPRTTRRATA</sequence>
<protein>
    <submittedName>
        <fullName evidence="2">Uncharacterized protein</fullName>
    </submittedName>
</protein>
<organism evidence="2 3">
    <name type="scientific">Porphyra umbilicalis</name>
    <name type="common">Purple laver</name>
    <name type="synonym">Red alga</name>
    <dbReference type="NCBI Taxonomy" id="2786"/>
    <lineage>
        <taxon>Eukaryota</taxon>
        <taxon>Rhodophyta</taxon>
        <taxon>Bangiophyceae</taxon>
        <taxon>Bangiales</taxon>
        <taxon>Bangiaceae</taxon>
        <taxon>Porphyra</taxon>
    </lineage>
</organism>
<name>A0A1X6PIN4_PORUM</name>
<feature type="compositionally biased region" description="Basic residues" evidence="1">
    <location>
        <begin position="196"/>
        <end position="212"/>
    </location>
</feature>
<feature type="compositionally biased region" description="Basic and acidic residues" evidence="1">
    <location>
        <begin position="183"/>
        <end position="195"/>
    </location>
</feature>
<keyword evidence="3" id="KW-1185">Reference proteome</keyword>
<feature type="compositionally biased region" description="Basic residues" evidence="1">
    <location>
        <begin position="135"/>
        <end position="155"/>
    </location>
</feature>
<dbReference type="Proteomes" id="UP000218209">
    <property type="component" value="Unassembled WGS sequence"/>
</dbReference>
<evidence type="ECO:0000256" key="1">
    <source>
        <dbReference type="SAM" id="MobiDB-lite"/>
    </source>
</evidence>
<accession>A0A1X6PIN4</accession>
<dbReference type="EMBL" id="KV918769">
    <property type="protein sequence ID" value="OSX80700.1"/>
    <property type="molecule type" value="Genomic_DNA"/>
</dbReference>
<dbReference type="AlphaFoldDB" id="A0A1X6PIN4"/>
<evidence type="ECO:0000313" key="3">
    <source>
        <dbReference type="Proteomes" id="UP000218209"/>
    </source>
</evidence>
<feature type="region of interest" description="Disordered" evidence="1">
    <location>
        <begin position="28"/>
        <end position="62"/>
    </location>
</feature>